<dbReference type="EMBL" id="CP003389">
    <property type="protein sequence ID" value="AFE07059.1"/>
    <property type="molecule type" value="Genomic_DNA"/>
</dbReference>
<organism evidence="3 4">
    <name type="scientific">Corallococcus coralloides (strain ATCC 25202 / DSM 2259 / NBRC 100086 / M2)</name>
    <name type="common">Myxococcus coralloides</name>
    <dbReference type="NCBI Taxonomy" id="1144275"/>
    <lineage>
        <taxon>Bacteria</taxon>
        <taxon>Pseudomonadati</taxon>
        <taxon>Myxococcota</taxon>
        <taxon>Myxococcia</taxon>
        <taxon>Myxococcales</taxon>
        <taxon>Cystobacterineae</taxon>
        <taxon>Myxococcaceae</taxon>
        <taxon>Corallococcus</taxon>
    </lineage>
</organism>
<keyword evidence="2" id="KW-1133">Transmembrane helix</keyword>
<dbReference type="InParanoid" id="H8MXR3"/>
<feature type="transmembrane region" description="Helical" evidence="2">
    <location>
        <begin position="136"/>
        <end position="161"/>
    </location>
</feature>
<dbReference type="Proteomes" id="UP000007587">
    <property type="component" value="Chromosome"/>
</dbReference>
<reference evidence="3 4" key="1">
    <citation type="journal article" date="2012" name="J. Bacteriol.">
        <title>Complete Genome Sequence of the Fruiting Myxobacterium Corallococcus coralloides DSM 2259.</title>
        <authorList>
            <person name="Huntley S."/>
            <person name="Zhang Y."/>
            <person name="Treuner-Lange A."/>
            <person name="Kneip S."/>
            <person name="Sensen C.W."/>
            <person name="Sogaard-Andersen L."/>
        </authorList>
    </citation>
    <scope>NUCLEOTIDE SEQUENCE [LARGE SCALE GENOMIC DNA]</scope>
    <source>
        <strain evidence="4">ATCC 25202 / DSM 2259 / NBRC 100086 / M2</strain>
    </source>
</reference>
<feature type="transmembrane region" description="Helical" evidence="2">
    <location>
        <begin position="73"/>
        <end position="92"/>
    </location>
</feature>
<feature type="region of interest" description="Disordered" evidence="1">
    <location>
        <begin position="1"/>
        <end position="33"/>
    </location>
</feature>
<dbReference type="HOGENOM" id="CLU_1394266_0_0_7"/>
<gene>
    <name evidence="3" type="ordered locus">COCOR_06681</name>
</gene>
<feature type="transmembrane region" description="Helical" evidence="2">
    <location>
        <begin position="98"/>
        <end position="124"/>
    </location>
</feature>
<keyword evidence="2" id="KW-0812">Transmembrane</keyword>
<dbReference type="AlphaFoldDB" id="H8MXR3"/>
<dbReference type="KEGG" id="ccx:COCOR_06681"/>
<evidence type="ECO:0000313" key="3">
    <source>
        <dbReference type="EMBL" id="AFE07059.1"/>
    </source>
</evidence>
<reference evidence="4" key="2">
    <citation type="submission" date="2012-03" db="EMBL/GenBank/DDBJ databases">
        <title>Genome sequence of the fruiting myxobacterium Corallococcus coralloides DSM 2259.</title>
        <authorList>
            <person name="Huntley S."/>
            <person name="Zhang Y."/>
            <person name="Treuner-Lange A."/>
            <person name="Sensen C.W."/>
            <person name="Sogaard-Andersen L."/>
        </authorList>
    </citation>
    <scope>NUCLEOTIDE SEQUENCE [LARGE SCALE GENOMIC DNA]</scope>
    <source>
        <strain evidence="4">ATCC 25202 / DSM 2259 / NBRC 100086 / M2</strain>
    </source>
</reference>
<sequence length="195" mass="20057">MRYGGPVLADGDRGAIDSRAMSPETKSPSREPGLESQILLDGVQRLSTETGSSGAPLTPGAVRLRALWTLAKGSGLVLLGAVIMGGLVWLRIGGDGGWAQLLVAPTYFLGAAYVIAGLTGLLTGRPWDRTPFWVKLPMMILGALLVLTAGIVISVVGMAALRSDTDSTSMAINPEGDEANARSTLPASAGGIFPG</sequence>
<evidence type="ECO:0000313" key="4">
    <source>
        <dbReference type="Proteomes" id="UP000007587"/>
    </source>
</evidence>
<accession>H8MXR3</accession>
<keyword evidence="4" id="KW-1185">Reference proteome</keyword>
<evidence type="ECO:0000256" key="1">
    <source>
        <dbReference type="SAM" id="MobiDB-lite"/>
    </source>
</evidence>
<name>H8MXR3_CORCM</name>
<evidence type="ECO:0000256" key="2">
    <source>
        <dbReference type="SAM" id="Phobius"/>
    </source>
</evidence>
<feature type="region of interest" description="Disordered" evidence="1">
    <location>
        <begin position="171"/>
        <end position="195"/>
    </location>
</feature>
<protein>
    <submittedName>
        <fullName evidence="3">Uncharacterized protein</fullName>
    </submittedName>
</protein>
<proteinExistence type="predicted"/>
<dbReference type="STRING" id="1144275.COCOR_06681"/>
<keyword evidence="2" id="KW-0472">Membrane</keyword>